<gene>
    <name evidence="2" type="ORF">SEMRO_749_G196860.1</name>
</gene>
<feature type="compositionally biased region" description="Low complexity" evidence="1">
    <location>
        <begin position="355"/>
        <end position="370"/>
    </location>
</feature>
<organism evidence="2 3">
    <name type="scientific">Seminavis robusta</name>
    <dbReference type="NCBI Taxonomy" id="568900"/>
    <lineage>
        <taxon>Eukaryota</taxon>
        <taxon>Sar</taxon>
        <taxon>Stramenopiles</taxon>
        <taxon>Ochrophyta</taxon>
        <taxon>Bacillariophyta</taxon>
        <taxon>Bacillariophyceae</taxon>
        <taxon>Bacillariophycidae</taxon>
        <taxon>Naviculales</taxon>
        <taxon>Naviculaceae</taxon>
        <taxon>Seminavis</taxon>
    </lineage>
</organism>
<accession>A0A9N8ECL3</accession>
<name>A0A9N8ECL3_9STRA</name>
<feature type="region of interest" description="Disordered" evidence="1">
    <location>
        <begin position="353"/>
        <end position="388"/>
    </location>
</feature>
<protein>
    <submittedName>
        <fullName evidence="2">Uncharacterized protein</fullName>
    </submittedName>
</protein>
<reference evidence="2" key="1">
    <citation type="submission" date="2020-06" db="EMBL/GenBank/DDBJ databases">
        <authorList>
            <consortium name="Plant Systems Biology data submission"/>
        </authorList>
    </citation>
    <scope>NUCLEOTIDE SEQUENCE</scope>
    <source>
        <strain evidence="2">D6</strain>
    </source>
</reference>
<dbReference type="Proteomes" id="UP001153069">
    <property type="component" value="Unassembled WGS sequence"/>
</dbReference>
<feature type="region of interest" description="Disordered" evidence="1">
    <location>
        <begin position="1"/>
        <end position="245"/>
    </location>
</feature>
<dbReference type="EMBL" id="CAICTM010000748">
    <property type="protein sequence ID" value="CAB9515944.1"/>
    <property type="molecule type" value="Genomic_DNA"/>
</dbReference>
<sequence>MPLKDDADYLTQDSDEENCPPDQKSTPVMKNGGDWWIPTPPPSSPSSAEDEEDEKIDKKWTPLTTKKTTSKKKRKFSSAFTQMEEEELPVKKSMGSVSMERKLKTPAPAFIQKPKEHSWKHSAYKNQSESKRRPVVKKKTSTTKPKKETSKPKKETKKPDEDSDSESEVEIVAPPKGYKPRPVLSDLKSGKDPKKKKKAEKALQEESSSDSDSDFSLLEHTIFNRPPDKRTRRMSAKAEETRQKTSIAIPGTAWRTMLDAHYSASQELAKLSRSVLQLTTKVEEATKLISTVPKETSTELVNKTSRAFRDFGEGFKTVSMVVETRIDNMESRVITKIKDSTTDLKRHTTQKCAIGATGSDSSSSKSTASGQRRDSWSLPTNAGSNTSTEHVLERLDSQDGILNHMDGQID</sequence>
<evidence type="ECO:0000313" key="3">
    <source>
        <dbReference type="Proteomes" id="UP001153069"/>
    </source>
</evidence>
<feature type="compositionally biased region" description="Polar residues" evidence="1">
    <location>
        <begin position="377"/>
        <end position="388"/>
    </location>
</feature>
<comment type="caution">
    <text evidence="2">The sequence shown here is derived from an EMBL/GenBank/DDBJ whole genome shotgun (WGS) entry which is preliminary data.</text>
</comment>
<keyword evidence="3" id="KW-1185">Reference proteome</keyword>
<feature type="compositionally biased region" description="Basic and acidic residues" evidence="1">
    <location>
        <begin position="145"/>
        <end position="160"/>
    </location>
</feature>
<dbReference type="AlphaFoldDB" id="A0A9N8ECL3"/>
<evidence type="ECO:0000256" key="1">
    <source>
        <dbReference type="SAM" id="MobiDB-lite"/>
    </source>
</evidence>
<evidence type="ECO:0000313" key="2">
    <source>
        <dbReference type="EMBL" id="CAB9515944.1"/>
    </source>
</evidence>
<proteinExistence type="predicted"/>